<dbReference type="FunFam" id="3.80.10.10:FF:000041">
    <property type="entry name" value="LRR receptor-like serine/threonine-protein kinase ERECTA"/>
    <property type="match status" value="1"/>
</dbReference>
<dbReference type="EC" id="2.7.11.1" evidence="8"/>
<dbReference type="Pfam" id="PF13855">
    <property type="entry name" value="LRR_8"/>
    <property type="match status" value="1"/>
</dbReference>
<dbReference type="PANTHER" id="PTHR48057:SF29">
    <property type="entry name" value="OS02G0609900 PROTEIN"/>
    <property type="match status" value="1"/>
</dbReference>
<evidence type="ECO:0000256" key="3">
    <source>
        <dbReference type="ARBA" id="ARBA00022614"/>
    </source>
</evidence>
<reference evidence="8 9" key="1">
    <citation type="journal article" date="2018" name="Nat. Genet.">
        <title>The Rosa genome provides new insights in the design of modern roses.</title>
        <authorList>
            <person name="Bendahmane M."/>
        </authorList>
    </citation>
    <scope>NUCLEOTIDE SEQUENCE [LARGE SCALE GENOMIC DNA]</scope>
    <source>
        <strain evidence="9">cv. Old Blush</strain>
    </source>
</reference>
<accession>A0A2P6SGZ8</accession>
<comment type="caution">
    <text evidence="8">The sequence shown here is derived from an EMBL/GenBank/DDBJ whole genome shotgun (WGS) entry which is preliminary data.</text>
</comment>
<keyword evidence="8" id="KW-0418">Kinase</keyword>
<keyword evidence="4" id="KW-0732">Signal</keyword>
<dbReference type="Gramene" id="PRQ57952">
    <property type="protein sequence ID" value="PRQ57952"/>
    <property type="gene ID" value="RchiOBHm_Chr1g0353911"/>
</dbReference>
<evidence type="ECO:0000256" key="2">
    <source>
        <dbReference type="ARBA" id="ARBA00022475"/>
    </source>
</evidence>
<dbReference type="InterPro" id="IPR032675">
    <property type="entry name" value="LRR_dom_sf"/>
</dbReference>
<dbReference type="SUPFAM" id="SSF52047">
    <property type="entry name" value="RNI-like"/>
    <property type="match status" value="1"/>
</dbReference>
<evidence type="ECO:0000313" key="8">
    <source>
        <dbReference type="EMBL" id="PRQ57952.1"/>
    </source>
</evidence>
<evidence type="ECO:0000256" key="6">
    <source>
        <dbReference type="ARBA" id="ARBA00023136"/>
    </source>
</evidence>
<keyword evidence="3" id="KW-0433">Leucine-rich repeat</keyword>
<dbReference type="GO" id="GO:0004674">
    <property type="term" value="F:protein serine/threonine kinase activity"/>
    <property type="evidence" value="ECO:0007669"/>
    <property type="project" value="UniProtKB-KW"/>
</dbReference>
<keyword evidence="5" id="KW-0677">Repeat</keyword>
<name>A0A2P6SGZ8_ROSCH</name>
<keyword evidence="8" id="KW-0808">Transferase</keyword>
<evidence type="ECO:0000256" key="7">
    <source>
        <dbReference type="ARBA" id="ARBA00023180"/>
    </source>
</evidence>
<dbReference type="GO" id="GO:0005886">
    <property type="term" value="C:plasma membrane"/>
    <property type="evidence" value="ECO:0007669"/>
    <property type="project" value="UniProtKB-SubCell"/>
</dbReference>
<dbReference type="Pfam" id="PF00560">
    <property type="entry name" value="LRR_1"/>
    <property type="match status" value="2"/>
</dbReference>
<dbReference type="AlphaFoldDB" id="A0A2P6SGZ8"/>
<dbReference type="InterPro" id="IPR001611">
    <property type="entry name" value="Leu-rich_rpt"/>
</dbReference>
<dbReference type="EMBL" id="PDCK01000039">
    <property type="protein sequence ID" value="PRQ57952.1"/>
    <property type="molecule type" value="Genomic_DNA"/>
</dbReference>
<evidence type="ECO:0000256" key="5">
    <source>
        <dbReference type="ARBA" id="ARBA00022737"/>
    </source>
</evidence>
<evidence type="ECO:0000256" key="1">
    <source>
        <dbReference type="ARBA" id="ARBA00004236"/>
    </source>
</evidence>
<evidence type="ECO:0000313" key="9">
    <source>
        <dbReference type="Proteomes" id="UP000238479"/>
    </source>
</evidence>
<keyword evidence="9" id="KW-1185">Reference proteome</keyword>
<sequence length="352" mass="39063">MDVQQFVEALSTCSNSSLEVLDFMSSNLHGSLPESLGSLKYLESLGFIKNSFSGPLPATIGNLSHLQVLDLAFNNMMNGTIPESIGQLSELRASLFLESGVVHGKVDCKLMNPAFPMWLRNQSFLDEINFSNVGISAAIPDWFWKMSQSYYDWWFTVDLSDNQLRGRLPSTVNFSVGAYVNLYNNVLEGSLPLWQNVTELSLADNRFSGPIPLSIGEEMPNMVTLDLSRNDLIGSKPASITKLKKLVSLDLSRNHLSGTIPRLIMTSTIDFSNNNLSGQILRFMCSQLSSVSWLRLSNNCTRLFTLDLGGNKLSGSIPEWIGKNLYVLILGANRFTGSMMMMRMVPDIKGCM</sequence>
<keyword evidence="6" id="KW-0472">Membrane</keyword>
<dbReference type="Proteomes" id="UP000238479">
    <property type="component" value="Chromosome 1"/>
</dbReference>
<dbReference type="PANTHER" id="PTHR48057">
    <property type="entry name" value="LEUCINE-RICH REPEAT SERINE/THREONINE-PROTEIN KINASE 1"/>
    <property type="match status" value="1"/>
</dbReference>
<comment type="subcellular location">
    <subcellularLocation>
        <location evidence="1">Cell membrane</location>
    </subcellularLocation>
</comment>
<protein>
    <submittedName>
        <fullName evidence="8">Putative non-specific serine/threonine protein kinase</fullName>
        <ecNumber evidence="8">2.7.11.1</ecNumber>
    </submittedName>
</protein>
<gene>
    <name evidence="8" type="ORF">RchiOBHm_Chr1g0353911</name>
</gene>
<keyword evidence="8" id="KW-0723">Serine/threonine-protein kinase</keyword>
<organism evidence="8 9">
    <name type="scientific">Rosa chinensis</name>
    <name type="common">China rose</name>
    <dbReference type="NCBI Taxonomy" id="74649"/>
    <lineage>
        <taxon>Eukaryota</taxon>
        <taxon>Viridiplantae</taxon>
        <taxon>Streptophyta</taxon>
        <taxon>Embryophyta</taxon>
        <taxon>Tracheophyta</taxon>
        <taxon>Spermatophyta</taxon>
        <taxon>Magnoliopsida</taxon>
        <taxon>eudicotyledons</taxon>
        <taxon>Gunneridae</taxon>
        <taxon>Pentapetalae</taxon>
        <taxon>rosids</taxon>
        <taxon>fabids</taxon>
        <taxon>Rosales</taxon>
        <taxon>Rosaceae</taxon>
        <taxon>Rosoideae</taxon>
        <taxon>Rosoideae incertae sedis</taxon>
        <taxon>Rosa</taxon>
    </lineage>
</organism>
<dbReference type="InterPro" id="IPR052595">
    <property type="entry name" value="LRRC69/RLP"/>
</dbReference>
<dbReference type="Gene3D" id="3.80.10.10">
    <property type="entry name" value="Ribonuclease Inhibitor"/>
    <property type="match status" value="2"/>
</dbReference>
<dbReference type="STRING" id="74649.A0A2P6SGZ8"/>
<dbReference type="FunFam" id="3.80.10.10:FF:000383">
    <property type="entry name" value="Leucine-rich repeat receptor protein kinase EMS1"/>
    <property type="match status" value="1"/>
</dbReference>
<evidence type="ECO:0000256" key="4">
    <source>
        <dbReference type="ARBA" id="ARBA00022729"/>
    </source>
</evidence>
<keyword evidence="7" id="KW-0325">Glycoprotein</keyword>
<keyword evidence="2" id="KW-1003">Cell membrane</keyword>
<proteinExistence type="predicted"/>